<dbReference type="GO" id="GO:0015031">
    <property type="term" value="P:protein transport"/>
    <property type="evidence" value="ECO:0007669"/>
    <property type="project" value="UniProtKB-KW"/>
</dbReference>
<evidence type="ECO:0000256" key="4">
    <source>
        <dbReference type="ARBA" id="ARBA00022989"/>
    </source>
</evidence>
<organism evidence="12 13">
    <name type="scientific">Clytia hemisphaerica</name>
    <dbReference type="NCBI Taxonomy" id="252671"/>
    <lineage>
        <taxon>Eukaryota</taxon>
        <taxon>Metazoa</taxon>
        <taxon>Cnidaria</taxon>
        <taxon>Hydrozoa</taxon>
        <taxon>Hydroidolina</taxon>
        <taxon>Leptothecata</taxon>
        <taxon>Obeliida</taxon>
        <taxon>Clytiidae</taxon>
        <taxon>Clytia</taxon>
    </lineage>
</organism>
<keyword evidence="4 11" id="KW-1133">Transmembrane helix</keyword>
<dbReference type="EnsemblMetazoa" id="CLYHEMT008488.2">
    <property type="protein sequence ID" value="CLYHEMP008488.2"/>
    <property type="gene ID" value="CLYHEMG008488"/>
</dbReference>
<sequence length="214" mass="24973">MENLLQQTNRLVFQLQNDMSSLGRTPAGEALSNLEMSIQQNVQEVYKNCSRLEEYVFKEPPQRKQASKLKVDQIIYDIRHIDSSYKGYIHKKRQQEAEERRREELMSMPFRTNAENDTKISIDYALQHHDALQGADRNIGQMLHTGMSALEQMKNQRMSLKGVRRRMMDIGNTLGLSNTVMRMIDKRGTQDKWIVYGGIILTLLIMFLTIKYLT</sequence>
<dbReference type="GO" id="GO:0031902">
    <property type="term" value="C:late endosome membrane"/>
    <property type="evidence" value="ECO:0007669"/>
    <property type="project" value="TreeGrafter"/>
</dbReference>
<keyword evidence="13" id="KW-1185">Reference proteome</keyword>
<evidence type="ECO:0000313" key="13">
    <source>
        <dbReference type="Proteomes" id="UP000594262"/>
    </source>
</evidence>
<dbReference type="RefSeq" id="XP_066917518.1">
    <property type="nucleotide sequence ID" value="XM_067061417.1"/>
</dbReference>
<dbReference type="AlphaFoldDB" id="A0A7M5VD79"/>
<evidence type="ECO:0000256" key="9">
    <source>
        <dbReference type="ARBA" id="ARBA00038172"/>
    </source>
</evidence>
<dbReference type="EnsemblMetazoa" id="CLYHEMT008488.3">
    <property type="protein sequence ID" value="CLYHEMP008488.3"/>
    <property type="gene ID" value="CLYHEMG008488"/>
</dbReference>
<reference evidence="12" key="1">
    <citation type="submission" date="2021-01" db="UniProtKB">
        <authorList>
            <consortium name="EnsemblMetazoa"/>
        </authorList>
    </citation>
    <scope>IDENTIFICATION</scope>
</reference>
<dbReference type="PANTHER" id="PTHR21230">
    <property type="entry name" value="VESICLE TRANSPORT V-SNARE PROTEIN VTI1-RELATED"/>
    <property type="match status" value="1"/>
</dbReference>
<dbReference type="Proteomes" id="UP000594262">
    <property type="component" value="Unplaced"/>
</dbReference>
<proteinExistence type="inferred from homology"/>
<dbReference type="EnsemblMetazoa" id="CLYHEMT008488.1">
    <property type="protein sequence ID" value="CLYHEMP008488.1"/>
    <property type="gene ID" value="CLYHEMG008488"/>
</dbReference>
<dbReference type="SUPFAM" id="SSF58038">
    <property type="entry name" value="SNARE fusion complex"/>
    <property type="match status" value="1"/>
</dbReference>
<evidence type="ECO:0000256" key="5">
    <source>
        <dbReference type="ARBA" id="ARBA00023034"/>
    </source>
</evidence>
<evidence type="ECO:0000256" key="3">
    <source>
        <dbReference type="ARBA" id="ARBA00022927"/>
    </source>
</evidence>
<keyword evidence="5" id="KW-0333">Golgi apparatus</keyword>
<dbReference type="GO" id="GO:0031201">
    <property type="term" value="C:SNARE complex"/>
    <property type="evidence" value="ECO:0007669"/>
    <property type="project" value="TreeGrafter"/>
</dbReference>
<comment type="similarity">
    <text evidence="9 10">Belongs to the GOSR2 family.</text>
</comment>
<keyword evidence="2 11" id="KW-0812">Transmembrane</keyword>
<evidence type="ECO:0000256" key="11">
    <source>
        <dbReference type="SAM" id="Phobius"/>
    </source>
</evidence>
<dbReference type="CDD" id="cd15863">
    <property type="entry name" value="SNARE_GS27"/>
    <property type="match status" value="1"/>
</dbReference>
<comment type="subcellular location">
    <subcellularLocation>
        <location evidence="8">Golgi apparatus</location>
        <location evidence="8">cis-Golgi network membrane</location>
        <topology evidence="8">Single-pass type IV membrane protein</topology>
    </subcellularLocation>
</comment>
<dbReference type="GO" id="GO:0005794">
    <property type="term" value="C:Golgi apparatus"/>
    <property type="evidence" value="ECO:0007669"/>
    <property type="project" value="UniProtKB-SubCell"/>
</dbReference>
<keyword evidence="3 10" id="KW-0653">Protein transport</keyword>
<evidence type="ECO:0000256" key="8">
    <source>
        <dbReference type="ARBA" id="ARBA00037862"/>
    </source>
</evidence>
<dbReference type="OrthoDB" id="158360at2759"/>
<protein>
    <recommendedName>
        <fullName evidence="14">Golgi SNAP receptor complex member 2</fullName>
    </recommendedName>
</protein>
<keyword evidence="6 10" id="KW-0472">Membrane</keyword>
<evidence type="ECO:0000256" key="2">
    <source>
        <dbReference type="ARBA" id="ARBA00022692"/>
    </source>
</evidence>
<comment type="function">
    <text evidence="7 10">Involved in transport of proteins from the cis/medial-Golgi to the trans-Golgi network.</text>
</comment>
<dbReference type="GO" id="GO:0000149">
    <property type="term" value="F:SNARE binding"/>
    <property type="evidence" value="ECO:0007669"/>
    <property type="project" value="TreeGrafter"/>
</dbReference>
<dbReference type="GO" id="GO:0005484">
    <property type="term" value="F:SNAP receptor activity"/>
    <property type="evidence" value="ECO:0007669"/>
    <property type="project" value="InterPro"/>
</dbReference>
<dbReference type="InterPro" id="IPR027027">
    <property type="entry name" value="GOSR2/Membrin/Bos1"/>
</dbReference>
<dbReference type="PANTHER" id="PTHR21230:SF1">
    <property type="entry name" value="GOLGI SNAP RECEPTOR COMPLEX MEMBER 2"/>
    <property type="match status" value="1"/>
</dbReference>
<evidence type="ECO:0000313" key="12">
    <source>
        <dbReference type="EnsemblMetazoa" id="CLYHEMP008488.3"/>
    </source>
</evidence>
<dbReference type="GO" id="GO:0006906">
    <property type="term" value="P:vesicle fusion"/>
    <property type="evidence" value="ECO:0007669"/>
    <property type="project" value="TreeGrafter"/>
</dbReference>
<keyword evidence="1 10" id="KW-0813">Transport</keyword>
<evidence type="ECO:0000256" key="7">
    <source>
        <dbReference type="ARBA" id="ARBA00037078"/>
    </source>
</evidence>
<dbReference type="GO" id="GO:0012507">
    <property type="term" value="C:ER to Golgi transport vesicle membrane"/>
    <property type="evidence" value="ECO:0007669"/>
    <property type="project" value="TreeGrafter"/>
</dbReference>
<feature type="transmembrane region" description="Helical" evidence="11">
    <location>
        <begin position="193"/>
        <end position="213"/>
    </location>
</feature>
<name>A0A7M5VD79_9CNID</name>
<evidence type="ECO:0000256" key="10">
    <source>
        <dbReference type="PIRNR" id="PIRNR028865"/>
    </source>
</evidence>
<evidence type="ECO:0000256" key="1">
    <source>
        <dbReference type="ARBA" id="ARBA00022448"/>
    </source>
</evidence>
<dbReference type="PIRSF" id="PIRSF028865">
    <property type="entry name" value="Membrin-2"/>
    <property type="match status" value="1"/>
</dbReference>
<dbReference type="GO" id="GO:0005789">
    <property type="term" value="C:endoplasmic reticulum membrane"/>
    <property type="evidence" value="ECO:0007669"/>
    <property type="project" value="TreeGrafter"/>
</dbReference>
<dbReference type="GeneID" id="136804906"/>
<dbReference type="Pfam" id="PF12352">
    <property type="entry name" value="V-SNARE_C"/>
    <property type="match status" value="1"/>
</dbReference>
<accession>A0A7M5VD79</accession>
<dbReference type="RefSeq" id="XP_066917519.1">
    <property type="nucleotide sequence ID" value="XM_067061418.1"/>
</dbReference>
<evidence type="ECO:0000256" key="6">
    <source>
        <dbReference type="ARBA" id="ARBA00023136"/>
    </source>
</evidence>
<evidence type="ECO:0008006" key="14">
    <source>
        <dbReference type="Google" id="ProtNLM"/>
    </source>
</evidence>